<sequence length="351" mass="38510">MEGEREEVETEAEAGWQPIKRVRRGNREGNGHRREEWEVRVETTQLYRGAHFDCACAGGGVCNKCGWAQRRGGGEMGANCGFVGASWCCGWVDAELEAKAGQRMQTWTRGATWGLLEIRVRGLTSASRCRAFTFGTRHWLIAAAPGGIMRTGLLMGACVRGQGPTRGAELSVKQVGGEGRKGMWLKVATYIAIWLQATASNGPSSMFSVEIEVEFGTAPEPTRQPRINQSTKIDIDITLSTEVVGPSVNVHIRLSRLGHERCERCENVNLEEGETVFDPKITVTGTLADTFRIFGDGLEGDTTAPDTMPGIEPDEQPIVHQQNVSRLGRSGEVWRQTIRRATSPQYGMATE</sequence>
<organism evidence="1 2">
    <name type="scientific">Mycena alexandri</name>
    <dbReference type="NCBI Taxonomy" id="1745969"/>
    <lineage>
        <taxon>Eukaryota</taxon>
        <taxon>Fungi</taxon>
        <taxon>Dikarya</taxon>
        <taxon>Basidiomycota</taxon>
        <taxon>Agaricomycotina</taxon>
        <taxon>Agaricomycetes</taxon>
        <taxon>Agaricomycetidae</taxon>
        <taxon>Agaricales</taxon>
        <taxon>Marasmiineae</taxon>
        <taxon>Mycenaceae</taxon>
        <taxon>Mycena</taxon>
    </lineage>
</organism>
<evidence type="ECO:0000313" key="1">
    <source>
        <dbReference type="EMBL" id="KAJ7023638.1"/>
    </source>
</evidence>
<dbReference type="Proteomes" id="UP001218188">
    <property type="component" value="Unassembled WGS sequence"/>
</dbReference>
<dbReference type="AlphaFoldDB" id="A0AAD6S9M2"/>
<comment type="caution">
    <text evidence="1">The sequence shown here is derived from an EMBL/GenBank/DDBJ whole genome shotgun (WGS) entry which is preliminary data.</text>
</comment>
<evidence type="ECO:0000313" key="2">
    <source>
        <dbReference type="Proteomes" id="UP001218188"/>
    </source>
</evidence>
<reference evidence="1" key="1">
    <citation type="submission" date="2023-03" db="EMBL/GenBank/DDBJ databases">
        <title>Massive genome expansion in bonnet fungi (Mycena s.s.) driven by repeated elements and novel gene families across ecological guilds.</title>
        <authorList>
            <consortium name="Lawrence Berkeley National Laboratory"/>
            <person name="Harder C.B."/>
            <person name="Miyauchi S."/>
            <person name="Viragh M."/>
            <person name="Kuo A."/>
            <person name="Thoen E."/>
            <person name="Andreopoulos B."/>
            <person name="Lu D."/>
            <person name="Skrede I."/>
            <person name="Drula E."/>
            <person name="Henrissat B."/>
            <person name="Morin E."/>
            <person name="Kohler A."/>
            <person name="Barry K."/>
            <person name="LaButti K."/>
            <person name="Morin E."/>
            <person name="Salamov A."/>
            <person name="Lipzen A."/>
            <person name="Mereny Z."/>
            <person name="Hegedus B."/>
            <person name="Baldrian P."/>
            <person name="Stursova M."/>
            <person name="Weitz H."/>
            <person name="Taylor A."/>
            <person name="Grigoriev I.V."/>
            <person name="Nagy L.G."/>
            <person name="Martin F."/>
            <person name="Kauserud H."/>
        </authorList>
    </citation>
    <scope>NUCLEOTIDE SEQUENCE</scope>
    <source>
        <strain evidence="1">CBHHK200</strain>
    </source>
</reference>
<name>A0AAD6S9M2_9AGAR</name>
<keyword evidence="2" id="KW-1185">Reference proteome</keyword>
<dbReference type="EMBL" id="JARJCM010000185">
    <property type="protein sequence ID" value="KAJ7023638.1"/>
    <property type="molecule type" value="Genomic_DNA"/>
</dbReference>
<proteinExistence type="predicted"/>
<protein>
    <submittedName>
        <fullName evidence="1">Uncharacterized protein</fullName>
    </submittedName>
</protein>
<gene>
    <name evidence="1" type="ORF">C8F04DRAFT_1304655</name>
</gene>
<accession>A0AAD6S9M2</accession>